<dbReference type="Pfam" id="PF25778">
    <property type="entry name" value="DUF7948"/>
    <property type="match status" value="1"/>
</dbReference>
<gene>
    <name evidence="2" type="ORF">LCGC14_2343760</name>
</gene>
<proteinExistence type="predicted"/>
<feature type="non-terminal residue" evidence="2">
    <location>
        <position position="1"/>
    </location>
</feature>
<comment type="caution">
    <text evidence="2">The sequence shown here is derived from an EMBL/GenBank/DDBJ whole genome shotgun (WGS) entry which is preliminary data.</text>
</comment>
<name>A0A0F9CB48_9ZZZZ</name>
<reference evidence="2" key="1">
    <citation type="journal article" date="2015" name="Nature">
        <title>Complex archaea that bridge the gap between prokaryotes and eukaryotes.</title>
        <authorList>
            <person name="Spang A."/>
            <person name="Saw J.H."/>
            <person name="Jorgensen S.L."/>
            <person name="Zaremba-Niedzwiedzka K."/>
            <person name="Martijn J."/>
            <person name="Lind A.E."/>
            <person name="van Eijk R."/>
            <person name="Schleper C."/>
            <person name="Guy L."/>
            <person name="Ettema T.J."/>
        </authorList>
    </citation>
    <scope>NUCLEOTIDE SEQUENCE</scope>
</reference>
<dbReference type="InterPro" id="IPR057708">
    <property type="entry name" value="DUF7948"/>
</dbReference>
<organism evidence="2">
    <name type="scientific">marine sediment metagenome</name>
    <dbReference type="NCBI Taxonomy" id="412755"/>
    <lineage>
        <taxon>unclassified sequences</taxon>
        <taxon>metagenomes</taxon>
        <taxon>ecological metagenomes</taxon>
    </lineage>
</organism>
<dbReference type="AlphaFoldDB" id="A0A0F9CB48"/>
<dbReference type="EMBL" id="LAZR01033962">
    <property type="protein sequence ID" value="KKL46618.1"/>
    <property type="molecule type" value="Genomic_DNA"/>
</dbReference>
<dbReference type="SUPFAM" id="SSF101898">
    <property type="entry name" value="NHL repeat"/>
    <property type="match status" value="1"/>
</dbReference>
<dbReference type="PANTHER" id="PTHR35580:SF1">
    <property type="entry name" value="PHYTASE-LIKE DOMAIN-CONTAINING PROTEIN"/>
    <property type="match status" value="1"/>
</dbReference>
<protein>
    <recommendedName>
        <fullName evidence="1">DUF7948 domain-containing protein</fullName>
    </recommendedName>
</protein>
<evidence type="ECO:0000259" key="1">
    <source>
        <dbReference type="Pfam" id="PF25778"/>
    </source>
</evidence>
<feature type="non-terminal residue" evidence="2">
    <location>
        <position position="557"/>
    </location>
</feature>
<dbReference type="Pfam" id="PF06739">
    <property type="entry name" value="SBBP"/>
    <property type="match status" value="6"/>
</dbReference>
<evidence type="ECO:0000313" key="2">
    <source>
        <dbReference type="EMBL" id="KKL46618.1"/>
    </source>
</evidence>
<dbReference type="PANTHER" id="PTHR35580">
    <property type="entry name" value="CELL SURFACE GLYCOPROTEIN (S-LAYER PROTEIN)-LIKE PROTEIN"/>
    <property type="match status" value="1"/>
</dbReference>
<dbReference type="InterPro" id="IPR011042">
    <property type="entry name" value="6-blade_b-propeller_TolB-like"/>
</dbReference>
<dbReference type="InterPro" id="IPR010620">
    <property type="entry name" value="SBBP_repeat"/>
</dbReference>
<sequence>ANVLHTDSGPIIQLFRREAAEGAEDAAAPDDPLAPPHQDRPAATGTVELAEVFVSFDGSNAARPVGVGRAETVYNYFLGDEANWRTNVPAYEKVVYPDLYDGIDLHTWGRRNSLKYEFHVAPGADYTQVQVSFEGIDGLSINAAGALHVQTELGELIDDAPYIYQEIDGERVEVAGSFELIDGDGYTFSITGEYDPAAELIIDPLLSWSTYMGGSALDWGNGIAVDSAGGVYVTGETQSPGWASGGFDTSYNGYYDIFVAKLTPSGGHAWSTYMGGSLADIGYGIAVDPAGGVYVTGGTWSAGWASGGFDTSYNGYGDIFVAKLTPSGGHAWSTYMGGSGDDYGYGIAVDPSGGVFVTGRTPSSGWASGGFDTSHNGGNDIFVAKLTPSGGHAWSTYMGGSGYDIGSGIVPDPSGGVYVTGYTHSPGWASGGFDSSHNGGSDIYAAKLTASGGHAWSTYMGGSGYDSGWGIALDPSGGVYVTGETSSSGWASGGFDTSHNGGNDIFVAKLTASGGHTWSTYMGGSGYDRGWGIAVDPSTGVYVTGETSSSGWASGGF</sequence>
<dbReference type="InterPro" id="IPR052918">
    <property type="entry name" value="Motility_Chemotaxis_Reg"/>
</dbReference>
<accession>A0A0F9CB48</accession>
<feature type="domain" description="DUF7948" evidence="1">
    <location>
        <begin position="36"/>
        <end position="204"/>
    </location>
</feature>
<dbReference type="Gene3D" id="2.120.10.30">
    <property type="entry name" value="TolB, C-terminal domain"/>
    <property type="match status" value="1"/>
</dbReference>